<keyword evidence="1" id="KW-0812">Transmembrane</keyword>
<reference evidence="2 3" key="2">
    <citation type="submission" date="2015-10" db="EMBL/GenBank/DDBJ databases">
        <title>Comparative genomics and high-throughput reverse genetic screens identify a new phytobacterial MAMP and an Arabidopsis receptor required for immune elicitation.</title>
        <authorList>
            <person name="Mott G.A."/>
            <person name="Thakur S."/>
            <person name="Wang P.W."/>
            <person name="Desveaux D."/>
            <person name="Guttman D.S."/>
        </authorList>
    </citation>
    <scope>NUCLEOTIDE SEQUENCE [LARGE SCALE GENOMIC DNA]</scope>
    <source>
        <strain evidence="2 3">0788_9</strain>
    </source>
</reference>
<keyword evidence="1" id="KW-1133">Transmembrane helix</keyword>
<evidence type="ECO:0000256" key="1">
    <source>
        <dbReference type="SAM" id="Phobius"/>
    </source>
</evidence>
<protein>
    <submittedName>
        <fullName evidence="2">Repressor protein c2</fullName>
    </submittedName>
</protein>
<dbReference type="Proteomes" id="UP000037891">
    <property type="component" value="Unassembled WGS sequence"/>
</dbReference>
<name>A0A0N0GFU3_PSESX</name>
<reference evidence="2 3" key="1">
    <citation type="submission" date="2015-07" db="EMBL/GenBank/DDBJ databases">
        <authorList>
            <person name="Noorani M."/>
        </authorList>
    </citation>
    <scope>NUCLEOTIDE SEQUENCE [LARGE SCALE GENOMIC DNA]</scope>
    <source>
        <strain evidence="2 3">0788_9</strain>
    </source>
</reference>
<sequence>MAFLEFLVAAARARIVAANVLQGVAYRFLVSVTAVWTVDMAMLVVVMIVVAIGAMNMGLLVHRCTPVESVIDLARIIPQIATQQ</sequence>
<evidence type="ECO:0000313" key="3">
    <source>
        <dbReference type="Proteomes" id="UP000037891"/>
    </source>
</evidence>
<accession>A0A0N0GFU3</accession>
<comment type="caution">
    <text evidence="2">The sequence shown here is derived from an EMBL/GenBank/DDBJ whole genome shotgun (WGS) entry which is preliminary data.</text>
</comment>
<dbReference type="EMBL" id="LGLN01000033">
    <property type="protein sequence ID" value="KPC32859.1"/>
    <property type="molecule type" value="Genomic_DNA"/>
</dbReference>
<feature type="transmembrane region" description="Helical" evidence="1">
    <location>
        <begin position="28"/>
        <end position="53"/>
    </location>
</feature>
<proteinExistence type="predicted"/>
<dbReference type="AlphaFoldDB" id="A0A0N0GFU3"/>
<dbReference type="PATRIC" id="fig|81035.3.peg.1853"/>
<evidence type="ECO:0000313" key="2">
    <source>
        <dbReference type="EMBL" id="KPC32859.1"/>
    </source>
</evidence>
<organism evidence="2 3">
    <name type="scientific">Pseudomonas syringae pv. cilantro</name>
    <dbReference type="NCBI Taxonomy" id="81035"/>
    <lineage>
        <taxon>Bacteria</taxon>
        <taxon>Pseudomonadati</taxon>
        <taxon>Pseudomonadota</taxon>
        <taxon>Gammaproteobacteria</taxon>
        <taxon>Pseudomonadales</taxon>
        <taxon>Pseudomonadaceae</taxon>
        <taxon>Pseudomonas</taxon>
        <taxon>Pseudomonas syringae</taxon>
    </lineage>
</organism>
<gene>
    <name evidence="2" type="ORF">ABJ99_1712</name>
</gene>
<keyword evidence="1" id="KW-0472">Membrane</keyword>